<dbReference type="AlphaFoldDB" id="A0A401J4H1"/>
<keyword evidence="4" id="KW-1185">Reference proteome</keyword>
<dbReference type="Pfam" id="PF00563">
    <property type="entry name" value="EAL"/>
    <property type="match status" value="1"/>
</dbReference>
<evidence type="ECO:0000313" key="4">
    <source>
        <dbReference type="Proteomes" id="UP000290975"/>
    </source>
</evidence>
<evidence type="ECO:0000256" key="1">
    <source>
        <dbReference type="SAM" id="MobiDB-lite"/>
    </source>
</evidence>
<dbReference type="InterPro" id="IPR001633">
    <property type="entry name" value="EAL_dom"/>
</dbReference>
<gene>
    <name evidence="3" type="ORF">MBESOW_P2803</name>
</gene>
<protein>
    <recommendedName>
        <fullName evidence="2">EAL domain-containing protein</fullName>
    </recommendedName>
</protein>
<name>A0A401J4H1_SPHXE</name>
<accession>A0A401J4H1</accession>
<evidence type="ECO:0000259" key="2">
    <source>
        <dbReference type="PROSITE" id="PS50883"/>
    </source>
</evidence>
<dbReference type="Gene3D" id="3.20.20.450">
    <property type="entry name" value="EAL domain"/>
    <property type="match status" value="1"/>
</dbReference>
<dbReference type="SUPFAM" id="SSF141868">
    <property type="entry name" value="EAL domain-like"/>
    <property type="match status" value="1"/>
</dbReference>
<evidence type="ECO:0000313" key="3">
    <source>
        <dbReference type="EMBL" id="GBH31546.1"/>
    </source>
</evidence>
<sequence>MVHVAHNLEGNGGTAGNVHMLRRPKRLSDSDAVHFSIRIENYAHIRRAYGEEGARAALSGVQRMLVDLFRADGIVVPEANGEIDVLIWNVEALGAGSLPDACRVWLDKFCWLAPLLSIEASGHFIHVWVSGRWEIPGALMQAHGLEAGQSGACNIGFSGAWPDDRSDWSDRYRSDVSLVSGLLSGIISGSADDTGRQELMLAWQPVCDAAGPELVLYREALVRLLDDDGKAHPPGDVFLALERLGFARVVDHYVVSRVIDELEQTPDVILAVNISAQSVRHDAWWDEIKSRLVARPDVARRLVLEITETAAMPSVSGAVRFVTSMRRLGCRIALDDFGTGYASIRQLLAFSPDFVKIDRFFVRRAAVSAAEGAMLPHLIGIGQALGAAVVVEGVETQEQADIVLAAGGRWQQGYHWGRPSLLRTWRRAPNGECSDATSGGSWPENPVISHGAAYDR</sequence>
<dbReference type="PROSITE" id="PS50883">
    <property type="entry name" value="EAL"/>
    <property type="match status" value="1"/>
</dbReference>
<proteinExistence type="predicted"/>
<feature type="domain" description="EAL" evidence="2">
    <location>
        <begin position="180"/>
        <end position="433"/>
    </location>
</feature>
<dbReference type="PANTHER" id="PTHR33121:SF79">
    <property type="entry name" value="CYCLIC DI-GMP PHOSPHODIESTERASE PDED-RELATED"/>
    <property type="match status" value="1"/>
</dbReference>
<dbReference type="EMBL" id="BBQY01000019">
    <property type="protein sequence ID" value="GBH31546.1"/>
    <property type="molecule type" value="Genomic_DNA"/>
</dbReference>
<dbReference type="Proteomes" id="UP000290975">
    <property type="component" value="Unassembled WGS sequence"/>
</dbReference>
<feature type="region of interest" description="Disordered" evidence="1">
    <location>
        <begin position="432"/>
        <end position="456"/>
    </location>
</feature>
<reference evidence="3 4" key="1">
    <citation type="submission" date="2014-12" db="EMBL/GenBank/DDBJ databases">
        <title>Whole genome sequencing of Sphingobium xenophagum OW59.</title>
        <authorList>
            <person name="Ohta Y."/>
            <person name="Nishi S."/>
            <person name="Hatada Y."/>
        </authorList>
    </citation>
    <scope>NUCLEOTIDE SEQUENCE [LARGE SCALE GENOMIC DNA]</scope>
    <source>
        <strain evidence="3 4">OW59</strain>
    </source>
</reference>
<dbReference type="CDD" id="cd01948">
    <property type="entry name" value="EAL"/>
    <property type="match status" value="1"/>
</dbReference>
<dbReference type="SMART" id="SM00052">
    <property type="entry name" value="EAL"/>
    <property type="match status" value="1"/>
</dbReference>
<dbReference type="InterPro" id="IPR035919">
    <property type="entry name" value="EAL_sf"/>
</dbReference>
<comment type="caution">
    <text evidence="3">The sequence shown here is derived from an EMBL/GenBank/DDBJ whole genome shotgun (WGS) entry which is preliminary data.</text>
</comment>
<dbReference type="GO" id="GO:0071111">
    <property type="term" value="F:cyclic-guanylate-specific phosphodiesterase activity"/>
    <property type="evidence" value="ECO:0007669"/>
    <property type="project" value="InterPro"/>
</dbReference>
<organism evidence="3 4">
    <name type="scientific">Sphingobium xenophagum</name>
    <dbReference type="NCBI Taxonomy" id="121428"/>
    <lineage>
        <taxon>Bacteria</taxon>
        <taxon>Pseudomonadati</taxon>
        <taxon>Pseudomonadota</taxon>
        <taxon>Alphaproteobacteria</taxon>
        <taxon>Sphingomonadales</taxon>
        <taxon>Sphingomonadaceae</taxon>
        <taxon>Sphingobium</taxon>
    </lineage>
</organism>
<dbReference type="InterPro" id="IPR050706">
    <property type="entry name" value="Cyclic-di-GMP_PDE-like"/>
</dbReference>
<dbReference type="PANTHER" id="PTHR33121">
    <property type="entry name" value="CYCLIC DI-GMP PHOSPHODIESTERASE PDEF"/>
    <property type="match status" value="1"/>
</dbReference>